<evidence type="ECO:0000313" key="4">
    <source>
        <dbReference type="Proteomes" id="UP000249185"/>
    </source>
</evidence>
<dbReference type="Proteomes" id="UP000249185">
    <property type="component" value="Unassembled WGS sequence"/>
</dbReference>
<keyword evidence="2" id="KW-0472">Membrane</keyword>
<feature type="transmembrane region" description="Helical" evidence="2">
    <location>
        <begin position="20"/>
        <end position="41"/>
    </location>
</feature>
<name>A0A2W5N6T5_RHOSU</name>
<dbReference type="AlphaFoldDB" id="A0A2W5N6T5"/>
<dbReference type="EMBL" id="QFPW01000010">
    <property type="protein sequence ID" value="PZQ48804.1"/>
    <property type="molecule type" value="Genomic_DNA"/>
</dbReference>
<keyword evidence="2" id="KW-1133">Transmembrane helix</keyword>
<sequence>MTTTETSEATSPDRPPARPSAAVAISLFAATLSFATAVLVLRSPAPLDPPVLVYDEAGIIEQIRPFVEAGYVANDVIERAFSRALERGHLILRRSDDVAGGPALEFRVADFVALPEGVRPPGSRDGPLATPLPPRDIGRVLSEPVPEEMRGLFDMLPATPGTAPGAAE</sequence>
<evidence type="ECO:0000313" key="3">
    <source>
        <dbReference type="EMBL" id="PZQ48804.1"/>
    </source>
</evidence>
<keyword evidence="2" id="KW-0812">Transmembrane</keyword>
<protein>
    <submittedName>
        <fullName evidence="3">Uncharacterized protein</fullName>
    </submittedName>
</protein>
<evidence type="ECO:0000256" key="1">
    <source>
        <dbReference type="SAM" id="MobiDB-lite"/>
    </source>
</evidence>
<feature type="region of interest" description="Disordered" evidence="1">
    <location>
        <begin position="118"/>
        <end position="139"/>
    </location>
</feature>
<evidence type="ECO:0000256" key="2">
    <source>
        <dbReference type="SAM" id="Phobius"/>
    </source>
</evidence>
<accession>A0A2W5N6T5</accession>
<comment type="caution">
    <text evidence="3">The sequence shown here is derived from an EMBL/GenBank/DDBJ whole genome shotgun (WGS) entry which is preliminary data.</text>
</comment>
<proteinExistence type="predicted"/>
<organism evidence="3 4">
    <name type="scientific">Rhodovulum sulfidophilum</name>
    <name type="common">Rhodobacter sulfidophilus</name>
    <dbReference type="NCBI Taxonomy" id="35806"/>
    <lineage>
        <taxon>Bacteria</taxon>
        <taxon>Pseudomonadati</taxon>
        <taxon>Pseudomonadota</taxon>
        <taxon>Alphaproteobacteria</taxon>
        <taxon>Rhodobacterales</taxon>
        <taxon>Paracoccaceae</taxon>
        <taxon>Rhodovulum</taxon>
    </lineage>
</organism>
<gene>
    <name evidence="3" type="ORF">DI556_13395</name>
</gene>
<reference evidence="3 4" key="1">
    <citation type="submission" date="2017-08" db="EMBL/GenBank/DDBJ databases">
        <title>Infants hospitalized years apart are colonized by the same room-sourced microbial strains.</title>
        <authorList>
            <person name="Brooks B."/>
            <person name="Olm M.R."/>
            <person name="Firek B.A."/>
            <person name="Baker R."/>
            <person name="Thomas B.C."/>
            <person name="Morowitz M.J."/>
            <person name="Banfield J.F."/>
        </authorList>
    </citation>
    <scope>NUCLEOTIDE SEQUENCE [LARGE SCALE GENOMIC DNA]</scope>
    <source>
        <strain evidence="3">S2_005_002_R2_34</strain>
    </source>
</reference>